<comment type="caution">
    <text evidence="2">The sequence shown here is derived from an EMBL/GenBank/DDBJ whole genome shotgun (WGS) entry which is preliminary data.</text>
</comment>
<organism evidence="2 3">
    <name type="scientific">Streptomyces triculaminicus</name>
    <dbReference type="NCBI Taxonomy" id="2816232"/>
    <lineage>
        <taxon>Bacteria</taxon>
        <taxon>Bacillati</taxon>
        <taxon>Actinomycetota</taxon>
        <taxon>Actinomycetes</taxon>
        <taxon>Kitasatosporales</taxon>
        <taxon>Streptomycetaceae</taxon>
        <taxon>Streptomyces</taxon>
    </lineage>
</organism>
<evidence type="ECO:0000256" key="1">
    <source>
        <dbReference type="SAM" id="MobiDB-lite"/>
    </source>
</evidence>
<reference evidence="2" key="1">
    <citation type="submission" date="2021-03" db="EMBL/GenBank/DDBJ databases">
        <title>Streptomyces strains.</title>
        <authorList>
            <person name="Lund M.B."/>
            <person name="Toerring T."/>
        </authorList>
    </citation>
    <scope>NUCLEOTIDE SEQUENCE</scope>
    <source>
        <strain evidence="2">JCM 4242</strain>
    </source>
</reference>
<dbReference type="AlphaFoldDB" id="A0A939FS50"/>
<sequence>MKAETVAGDATGDTLALAGRVGADTDAEALAGPEGADADEPVTGRKPTGAEPSSGTASESEPAAGEGNAEASSAAADEDSAVRKTPDDREPLDADTASGARTPERETPAKAEAVDADTAAGTVAEEGTPADGHTRPAQADSPAGKP</sequence>
<feature type="region of interest" description="Disordered" evidence="1">
    <location>
        <begin position="25"/>
        <end position="146"/>
    </location>
</feature>
<feature type="compositionally biased region" description="Low complexity" evidence="1">
    <location>
        <begin position="116"/>
        <end position="130"/>
    </location>
</feature>
<protein>
    <submittedName>
        <fullName evidence="2">Uncharacterized protein</fullName>
    </submittedName>
</protein>
<dbReference type="RefSeq" id="WP_207248736.1">
    <property type="nucleotide sequence ID" value="NZ_JAFMOF010000006.1"/>
</dbReference>
<dbReference type="EMBL" id="JAFMOF010000006">
    <property type="protein sequence ID" value="MBO0657110.1"/>
    <property type="molecule type" value="Genomic_DNA"/>
</dbReference>
<gene>
    <name evidence="2" type="ORF">J1792_31610</name>
</gene>
<evidence type="ECO:0000313" key="2">
    <source>
        <dbReference type="EMBL" id="MBO0657110.1"/>
    </source>
</evidence>
<feature type="compositionally biased region" description="Basic and acidic residues" evidence="1">
    <location>
        <begin position="80"/>
        <end position="92"/>
    </location>
</feature>
<name>A0A939FS50_9ACTN</name>
<feature type="compositionally biased region" description="Low complexity" evidence="1">
    <location>
        <begin position="49"/>
        <end position="75"/>
    </location>
</feature>
<accession>A0A939FS50</accession>
<feature type="compositionally biased region" description="Basic and acidic residues" evidence="1">
    <location>
        <begin position="102"/>
        <end position="113"/>
    </location>
</feature>
<evidence type="ECO:0000313" key="3">
    <source>
        <dbReference type="Proteomes" id="UP000664781"/>
    </source>
</evidence>
<keyword evidence="3" id="KW-1185">Reference proteome</keyword>
<dbReference type="Proteomes" id="UP000664781">
    <property type="component" value="Unassembled WGS sequence"/>
</dbReference>
<proteinExistence type="predicted"/>